<reference evidence="10 11" key="1">
    <citation type="submission" date="2016-10" db="EMBL/GenBank/DDBJ databases">
        <authorList>
            <person name="de Groot N.N."/>
        </authorList>
    </citation>
    <scope>NUCLEOTIDE SEQUENCE [LARGE SCALE GENOMIC DNA]</scope>
    <source>
        <strain evidence="10 11">DSM 23310</strain>
    </source>
</reference>
<dbReference type="OrthoDB" id="9803993at2"/>
<dbReference type="SUPFAM" id="SSF144052">
    <property type="entry name" value="Thermophilic metalloprotease-like"/>
    <property type="match status" value="1"/>
</dbReference>
<dbReference type="RefSeq" id="WP_093752193.1">
    <property type="nucleotide sequence ID" value="NZ_FNNG01000005.1"/>
</dbReference>
<comment type="cofactor">
    <cofactor evidence="3">
        <name>Zn(2+)</name>
        <dbReference type="ChEBI" id="CHEBI:29105"/>
    </cofactor>
</comment>
<evidence type="ECO:0000256" key="3">
    <source>
        <dbReference type="ARBA" id="ARBA00001947"/>
    </source>
</evidence>
<dbReference type="GO" id="GO:0004177">
    <property type="term" value="F:aminopeptidase activity"/>
    <property type="evidence" value="ECO:0007669"/>
    <property type="project" value="UniProtKB-KW"/>
</dbReference>
<dbReference type="GO" id="GO:0006508">
    <property type="term" value="P:proteolysis"/>
    <property type="evidence" value="ECO:0007669"/>
    <property type="project" value="UniProtKB-KW"/>
</dbReference>
<protein>
    <submittedName>
        <fullName evidence="10">Aminopeptidase</fullName>
    </submittedName>
</protein>
<sequence length="411" mass="46243">MNSFNEKLDKYARLCVEVGINVQKGQPLVINAPVEGVEFVRLVAKRAYELGAKQVHVNWNDGVLTRLKYENAPMEVFEKFPKWYADGLEEFAEDGAGFLSIYSEDPELLKGVDPKKIAAHNKSSSMALKEYRKYIMNDINAWCVVSIPTKDWAKRVFPNVSEEEAMEKLWDAIFKATRMDLDDPVKAWQEHLDNLEKRVKYLNEMKFKKLYYKSSNGTDLEVELPEGHIWGGGGGKNSKGVYFVANMPTEEVFTMPLKTGVNGVVYSTKPLNYGGNLIDNFKLTFKDGKVIEFEAEKGYEVLKDLLDLDEGAKHLGEVALVPYNSPISQANIIFLNTLFDENASCHFALGKAYPTNIEGGENMTEEELEKAGVNDSLTHVDFMVGSKDLSIIGETSDGKKIQIFENGNWAI</sequence>
<keyword evidence="6" id="KW-0645">Protease</keyword>
<dbReference type="InterPro" id="IPR035097">
    <property type="entry name" value="M29_N-terminal"/>
</dbReference>
<dbReference type="PANTHER" id="PTHR34448">
    <property type="entry name" value="AMINOPEPTIDASE"/>
    <property type="match status" value="1"/>
</dbReference>
<comment type="cofactor">
    <cofactor evidence="2">
        <name>Mg(2+)</name>
        <dbReference type="ChEBI" id="CHEBI:18420"/>
    </cofactor>
</comment>
<dbReference type="AlphaFoldDB" id="A0A1H2XC62"/>
<evidence type="ECO:0000313" key="11">
    <source>
        <dbReference type="Proteomes" id="UP000198828"/>
    </source>
</evidence>
<dbReference type="PRINTS" id="PR00919">
    <property type="entry name" value="THERMOPTASE"/>
</dbReference>
<dbReference type="GO" id="GO:0046872">
    <property type="term" value="F:metal ion binding"/>
    <property type="evidence" value="ECO:0007669"/>
    <property type="project" value="UniProtKB-KW"/>
</dbReference>
<keyword evidence="8" id="KW-0378">Hydrolase</keyword>
<gene>
    <name evidence="10" type="ORF">SAMN05660923_01403</name>
</gene>
<evidence type="ECO:0000256" key="8">
    <source>
        <dbReference type="ARBA" id="ARBA00022801"/>
    </source>
</evidence>
<keyword evidence="7" id="KW-0479">Metal-binding</keyword>
<dbReference type="Proteomes" id="UP000198828">
    <property type="component" value="Unassembled WGS sequence"/>
</dbReference>
<dbReference type="InterPro" id="IPR000787">
    <property type="entry name" value="Peptidase_M29"/>
</dbReference>
<evidence type="ECO:0000313" key="10">
    <source>
        <dbReference type="EMBL" id="SDW90405.1"/>
    </source>
</evidence>
<accession>A0A1H2XC62</accession>
<dbReference type="Gene3D" id="3.40.1830.10">
    <property type="entry name" value="Thermophilic metalloprotease (M29)"/>
    <property type="match status" value="1"/>
</dbReference>
<dbReference type="EMBL" id="FNNG01000005">
    <property type="protein sequence ID" value="SDW90405.1"/>
    <property type="molecule type" value="Genomic_DNA"/>
</dbReference>
<comment type="cofactor">
    <cofactor evidence="1">
        <name>Co(2+)</name>
        <dbReference type="ChEBI" id="CHEBI:48828"/>
    </cofactor>
</comment>
<keyword evidence="9" id="KW-0482">Metalloprotease</keyword>
<evidence type="ECO:0000256" key="6">
    <source>
        <dbReference type="ARBA" id="ARBA00022670"/>
    </source>
</evidence>
<keyword evidence="5 10" id="KW-0031">Aminopeptidase</keyword>
<evidence type="ECO:0000256" key="1">
    <source>
        <dbReference type="ARBA" id="ARBA00001941"/>
    </source>
</evidence>
<evidence type="ECO:0000256" key="9">
    <source>
        <dbReference type="ARBA" id="ARBA00023049"/>
    </source>
</evidence>
<dbReference type="InterPro" id="IPR052170">
    <property type="entry name" value="M29_Exopeptidase"/>
</dbReference>
<evidence type="ECO:0000256" key="2">
    <source>
        <dbReference type="ARBA" id="ARBA00001946"/>
    </source>
</evidence>
<comment type="similarity">
    <text evidence="4">Belongs to the peptidase M29 family.</text>
</comment>
<dbReference type="PANTHER" id="PTHR34448:SF3">
    <property type="entry name" value="AMINOPEPTIDASE AMPS"/>
    <property type="match status" value="1"/>
</dbReference>
<organism evidence="10 11">
    <name type="scientific">Tepidimicrobium xylanilyticum</name>
    <dbReference type="NCBI Taxonomy" id="1123352"/>
    <lineage>
        <taxon>Bacteria</taxon>
        <taxon>Bacillati</taxon>
        <taxon>Bacillota</taxon>
        <taxon>Tissierellia</taxon>
        <taxon>Tissierellales</taxon>
        <taxon>Tepidimicrobiaceae</taxon>
        <taxon>Tepidimicrobium</taxon>
    </lineage>
</organism>
<keyword evidence="11" id="KW-1185">Reference proteome</keyword>
<dbReference type="Pfam" id="PF02073">
    <property type="entry name" value="Peptidase_M29"/>
    <property type="match status" value="1"/>
</dbReference>
<name>A0A1H2XC62_9FIRM</name>
<evidence type="ECO:0000256" key="7">
    <source>
        <dbReference type="ARBA" id="ARBA00022723"/>
    </source>
</evidence>
<evidence type="ECO:0000256" key="4">
    <source>
        <dbReference type="ARBA" id="ARBA00008236"/>
    </source>
</evidence>
<evidence type="ECO:0000256" key="5">
    <source>
        <dbReference type="ARBA" id="ARBA00022438"/>
    </source>
</evidence>
<dbReference type="GO" id="GO:0008237">
    <property type="term" value="F:metallopeptidase activity"/>
    <property type="evidence" value="ECO:0007669"/>
    <property type="project" value="UniProtKB-KW"/>
</dbReference>
<proteinExistence type="inferred from homology"/>